<dbReference type="OrthoDB" id="446027at2759"/>
<keyword evidence="3" id="KW-1185">Reference proteome</keyword>
<evidence type="ECO:0000313" key="2">
    <source>
        <dbReference type="EMBL" id="GAX86379.1"/>
    </source>
</evidence>
<dbReference type="AlphaFoldDB" id="A0A250XTS8"/>
<reference evidence="2 3" key="1">
    <citation type="submission" date="2017-08" db="EMBL/GenBank/DDBJ databases">
        <title>Acidophilic green algal genome provides insights into adaptation to an acidic environment.</title>
        <authorList>
            <person name="Hirooka S."/>
            <person name="Hirose Y."/>
            <person name="Kanesaki Y."/>
            <person name="Higuchi S."/>
            <person name="Fujiwara T."/>
            <person name="Onuma R."/>
            <person name="Era A."/>
            <person name="Ohbayashi R."/>
            <person name="Uzuka A."/>
            <person name="Nozaki H."/>
            <person name="Yoshikawa H."/>
            <person name="Miyagishima S.Y."/>
        </authorList>
    </citation>
    <scope>NUCLEOTIDE SEQUENCE [LARGE SCALE GENOMIC DNA]</scope>
    <source>
        <strain evidence="2 3">NIES-2499</strain>
    </source>
</reference>
<feature type="signal peptide" evidence="1">
    <location>
        <begin position="1"/>
        <end position="22"/>
    </location>
</feature>
<gene>
    <name evidence="2" type="ORF">CEUSTIGMA_g13791.t1</name>
</gene>
<sequence length="244" mass="28183">MGCNKILIELIQLVCLICVSRANSLQYFGYQIPQWDSCRSGLKVPMWSRGFARMCCDIYPMNFTANYFEQGQISDSTYFINNVNSISNIVITAYVVVSDFPLFLDYFFQLPLSKRVILVTGCEDIGAPYELFHPTRFETQNRIVWKNPPKVTMREFILDPRLIIWFTQNYDLFGCNPYTCSNLDMSKMSDLNLLPKLVPIPIVAQTEELGRLREVIYVLFWKSTTIPLDLLKSKMLLSVNCGKS</sequence>
<name>A0A250XTS8_9CHLO</name>
<dbReference type="Proteomes" id="UP000232323">
    <property type="component" value="Unassembled WGS sequence"/>
</dbReference>
<dbReference type="EMBL" id="BEGY01000287">
    <property type="protein sequence ID" value="GAX86379.1"/>
    <property type="molecule type" value="Genomic_DNA"/>
</dbReference>
<evidence type="ECO:0000313" key="3">
    <source>
        <dbReference type="Proteomes" id="UP000232323"/>
    </source>
</evidence>
<accession>A0A250XTS8</accession>
<comment type="caution">
    <text evidence="2">The sequence shown here is derived from an EMBL/GenBank/DDBJ whole genome shotgun (WGS) entry which is preliminary data.</text>
</comment>
<keyword evidence="1" id="KW-0732">Signal</keyword>
<protein>
    <submittedName>
        <fullName evidence="2">Uncharacterized protein</fullName>
    </submittedName>
</protein>
<feature type="chain" id="PRO_5012490606" evidence="1">
    <location>
        <begin position="23"/>
        <end position="244"/>
    </location>
</feature>
<evidence type="ECO:0000256" key="1">
    <source>
        <dbReference type="SAM" id="SignalP"/>
    </source>
</evidence>
<proteinExistence type="predicted"/>
<organism evidence="2 3">
    <name type="scientific">Chlamydomonas eustigma</name>
    <dbReference type="NCBI Taxonomy" id="1157962"/>
    <lineage>
        <taxon>Eukaryota</taxon>
        <taxon>Viridiplantae</taxon>
        <taxon>Chlorophyta</taxon>
        <taxon>core chlorophytes</taxon>
        <taxon>Chlorophyceae</taxon>
        <taxon>CS clade</taxon>
        <taxon>Chlamydomonadales</taxon>
        <taxon>Chlamydomonadaceae</taxon>
        <taxon>Chlamydomonas</taxon>
    </lineage>
</organism>